<dbReference type="PANTHER" id="PTHR30489">
    <property type="entry name" value="LIPOPROTEIN-RELEASING SYSTEM TRANSMEMBRANE PROTEIN LOLE"/>
    <property type="match status" value="1"/>
</dbReference>
<feature type="transmembrane region" description="Helical" evidence="2">
    <location>
        <begin position="835"/>
        <end position="859"/>
    </location>
</feature>
<feature type="transmembrane region" description="Helical" evidence="2">
    <location>
        <begin position="384"/>
        <end position="411"/>
    </location>
</feature>
<proteinExistence type="predicted"/>
<comment type="caution">
    <text evidence="3">The sequence shown here is derived from an EMBL/GenBank/DDBJ whole genome shotgun (WGS) entry which is preliminary data.</text>
</comment>
<organism evidence="3 4">
    <name type="scientific">Streptomyces phyllanthi</name>
    <dbReference type="NCBI Taxonomy" id="1803180"/>
    <lineage>
        <taxon>Bacteria</taxon>
        <taxon>Bacillati</taxon>
        <taxon>Actinomycetota</taxon>
        <taxon>Actinomycetes</taxon>
        <taxon>Kitasatosporales</taxon>
        <taxon>Streptomycetaceae</taxon>
        <taxon>Streptomyces</taxon>
    </lineage>
</organism>
<feature type="transmembrane region" description="Helical" evidence="2">
    <location>
        <begin position="417"/>
        <end position="436"/>
    </location>
</feature>
<evidence type="ECO:0000256" key="2">
    <source>
        <dbReference type="SAM" id="Phobius"/>
    </source>
</evidence>
<keyword evidence="2" id="KW-1133">Transmembrane helix</keyword>
<reference evidence="3 4" key="1">
    <citation type="submission" date="2019-07" db="EMBL/GenBank/DDBJ databases">
        <title>New species of Amycolatopsis and Streptomyces.</title>
        <authorList>
            <person name="Duangmal K."/>
            <person name="Teo W.F.A."/>
            <person name="Lipun K."/>
        </authorList>
    </citation>
    <scope>NUCLEOTIDE SEQUENCE [LARGE SCALE GENOMIC DNA]</scope>
    <source>
        <strain evidence="3 4">TISTR 2346</strain>
    </source>
</reference>
<dbReference type="EMBL" id="VJZE01000240">
    <property type="protein sequence ID" value="MPY43600.1"/>
    <property type="molecule type" value="Genomic_DNA"/>
</dbReference>
<feature type="region of interest" description="Disordered" evidence="1">
    <location>
        <begin position="623"/>
        <end position="643"/>
    </location>
</feature>
<sequence length="931" mass="95945">MTPGPVELSRRGERRVAPWVRTRLRTAPGTALAFAVLVLVTAFLAAALPRSVDAYETEGLRQEIAGAPPASTVLNLSAPQPGLEIRQPNREKALRPAALAAVHREAMHRLPEPLRADSTESAYGVRTSESLVGLNAWLPKIDAPPRFTLAAQSGLAAHSTVRSGRLPTTEGKVTADTREVEAAVTAATARTLRIRLGSVVRVDGFRDAPLAVRITGIVEPRRPQGSYWSAEPELRTPGMAAAPVGVPVFYWHAGLLLAPGAAPVLLDSQGQPERYWRLAPAAGRLTAQDVPALADRIASLESGPELLGMREIAGDTATLGTELDTVVGSYTTRRRAIAPVVAVGTVGVGAVAAVVLAMTSGLITARRATELALLRARGGSLRGIAGRLLAETAAVAVPAATCGLLLAVLAVGEARPVPAVLGAVAVTVLACVALPVRAIARHRRPRAHEERDDLAHARPGRRRTVAELTVLVLAAGAVVTLRRRGTADAGDLLASAAPVLVGLIAALVLARLYPLPLRWAARPAARWRGAVGFLSLARAGRTPATGTALPLLALLTALTTAAFGGSVLAGVSDARDRAALLATGSDARISSPGDTTPLPAGAERAVRAVAGVREVTAVRIDRTAEPASGASGTGKSTSSTEKRTSLTLIGVEPGPYARLARQTGLGAFPAAELKGTGGVLNAVASPGVAERLGRAPRRITSPAGDVTVRITAVRPRTPASPDAEFLLIDAAALEHPRPTTLLATGGSLDARALRAAVRGAGQELSVTLRDEERAALSDSPLQSGAERIYTASVVAGAGYAVLALLLSLLQSAPERAAILARLRTMGLTRRQGRRLLGLDALPQALLAAGGGVVVGWATVRLLAPGIDLDRLALPTAPGGTAVAGAVLRTDVWSLALPAAAVVLLAGAVAAAQAWWAGRRASITELRTGDTR</sequence>
<evidence type="ECO:0000313" key="4">
    <source>
        <dbReference type="Proteomes" id="UP000326979"/>
    </source>
</evidence>
<feature type="transmembrane region" description="Helical" evidence="2">
    <location>
        <begin position="894"/>
        <end position="916"/>
    </location>
</feature>
<protein>
    <submittedName>
        <fullName evidence="3">ABC transporter permease</fullName>
    </submittedName>
</protein>
<dbReference type="GO" id="GO:0098797">
    <property type="term" value="C:plasma membrane protein complex"/>
    <property type="evidence" value="ECO:0007669"/>
    <property type="project" value="TreeGrafter"/>
</dbReference>
<feature type="transmembrane region" description="Helical" evidence="2">
    <location>
        <begin position="464"/>
        <end position="481"/>
    </location>
</feature>
<feature type="transmembrane region" description="Helical" evidence="2">
    <location>
        <begin position="548"/>
        <end position="571"/>
    </location>
</feature>
<feature type="transmembrane region" description="Helical" evidence="2">
    <location>
        <begin position="336"/>
        <end position="363"/>
    </location>
</feature>
<dbReference type="AlphaFoldDB" id="A0A5N8W801"/>
<accession>A0A5N8W801</accession>
<dbReference type="PANTHER" id="PTHR30489:SF0">
    <property type="entry name" value="LIPOPROTEIN-RELEASING SYSTEM TRANSMEMBRANE PROTEIN LOLE"/>
    <property type="match status" value="1"/>
</dbReference>
<evidence type="ECO:0000256" key="1">
    <source>
        <dbReference type="SAM" id="MobiDB-lite"/>
    </source>
</evidence>
<name>A0A5N8W801_9ACTN</name>
<dbReference type="OrthoDB" id="3846564at2"/>
<feature type="compositionally biased region" description="Low complexity" evidence="1">
    <location>
        <begin position="627"/>
        <end position="639"/>
    </location>
</feature>
<keyword evidence="2" id="KW-0812">Transmembrane</keyword>
<dbReference type="InterPro" id="IPR051447">
    <property type="entry name" value="Lipoprotein-release_system"/>
</dbReference>
<feature type="transmembrane region" description="Helical" evidence="2">
    <location>
        <begin position="493"/>
        <end position="513"/>
    </location>
</feature>
<evidence type="ECO:0000313" key="3">
    <source>
        <dbReference type="EMBL" id="MPY43600.1"/>
    </source>
</evidence>
<dbReference type="RefSeq" id="WP_152788561.1">
    <property type="nucleotide sequence ID" value="NZ_JBHUMN010000012.1"/>
</dbReference>
<gene>
    <name evidence="3" type="ORF">FNH04_27960</name>
</gene>
<keyword evidence="4" id="KW-1185">Reference proteome</keyword>
<dbReference type="GO" id="GO:0044874">
    <property type="term" value="P:lipoprotein localization to outer membrane"/>
    <property type="evidence" value="ECO:0007669"/>
    <property type="project" value="TreeGrafter"/>
</dbReference>
<keyword evidence="2" id="KW-0472">Membrane</keyword>
<dbReference type="Proteomes" id="UP000326979">
    <property type="component" value="Unassembled WGS sequence"/>
</dbReference>